<dbReference type="InterPro" id="IPR001752">
    <property type="entry name" value="Kinesin_motor_dom"/>
</dbReference>
<keyword evidence="1 8" id="KW-0493">Microtubule</keyword>
<evidence type="ECO:0000256" key="4">
    <source>
        <dbReference type="ARBA" id="ARBA00023054"/>
    </source>
</evidence>
<dbReference type="GO" id="GO:0003774">
    <property type="term" value="F:cytoskeletal motor activity"/>
    <property type="evidence" value="ECO:0007669"/>
    <property type="project" value="UniProtKB-UniRule"/>
</dbReference>
<comment type="similarity">
    <text evidence="6">Belongs to the TRAFAC class myosin-kinesin ATPase superfamily. Kinesin family. KIN-8 subfamily.</text>
</comment>
<comment type="caution">
    <text evidence="12">The sequence shown here is derived from an EMBL/GenBank/DDBJ whole genome shotgun (WGS) entry which is preliminary data.</text>
</comment>
<sequence>MPPVSTPTYPRKEVVNLQRPSRFSLGGVGKGANAMQPIQEERPMTRSQSKVREKYAPFAQGAVSSNKPSFSVQLESTMKTSHPSVSLLTPRVKQHQHSQENHHQQLQQSLMKSLRKTSVLEQRKHAEEYAQPTPMEVDLVTPRVRHLSTTLLSLAKQNEKRVRNGDNTEVARPSRGLPFASGIKTTGMASEPMSMLKSGLKTASLRARQVHEDMERGGGGSGEEDGGVGTRIMVYVRLRPMSKKEKESGARSCVKIDNKRDVYLTEMALETDYLRLKRLRGRHFTFDAAFPDNTSQEEVYQTSAANLVEAVLEGRNASVFCYGATGAGKTHTMLGTVQQLGVMVLALKDLFAKLKQRSPEGEHVVRLSYLEVYNETVRDLLSPGRPLVLREDSRQGITAAGLTQYQAFSADEVIELLHKGNTNRQTEPTRCNETSSRSHAILQVLVEYSVPQEIGKVLRVGKLSLIDLAGSERALATDQRTLRSVEGANINRSLLALSSCINALVEGKKHIPFRNSKLTQLLKDSLGGACSTAMIANVSPSNSSFGETQNTLHWAARAKEIKTKGNEANEEIHLMPEDQEEKSKLLAQMQKENQMLRLQIARLERSFLANQNNVSAATPAAVGSMPFTPAVPSRRNSMDPGAAATLDTVVRREHKTMAEKKIWELQRTVELLEMEAEKTRRDGALREEKMNASIMALTAEHNLQLKRKDEYIRNLCNSMNKVGSPAVEKVVASPIKCLEKILSQRAKAKDKAVSEKADKAAAVAAEKGSQYNTPKGSTHTGSRPGSSVRATTLAKADPKTLGVTTRRMKRIAQQTPASPVAKTSVLPRFFSPSKAEEQFASCKKRTFWDITNSPNSHMRSPGLSNGRTSLLRQPGFARRKISPEHDY</sequence>
<evidence type="ECO:0000259" key="11">
    <source>
        <dbReference type="PROSITE" id="PS50067"/>
    </source>
</evidence>
<evidence type="ECO:0000256" key="5">
    <source>
        <dbReference type="ARBA" id="ARBA00023175"/>
    </source>
</evidence>
<dbReference type="Gene3D" id="3.40.850.10">
    <property type="entry name" value="Kinesin motor domain"/>
    <property type="match status" value="1"/>
</dbReference>
<organism evidence="12 13">
    <name type="scientific">Riccia fluitans</name>
    <dbReference type="NCBI Taxonomy" id="41844"/>
    <lineage>
        <taxon>Eukaryota</taxon>
        <taxon>Viridiplantae</taxon>
        <taxon>Streptophyta</taxon>
        <taxon>Embryophyta</taxon>
        <taxon>Marchantiophyta</taxon>
        <taxon>Marchantiopsida</taxon>
        <taxon>Marchantiidae</taxon>
        <taxon>Marchantiales</taxon>
        <taxon>Ricciaceae</taxon>
        <taxon>Riccia</taxon>
    </lineage>
</organism>
<feature type="compositionally biased region" description="Polar residues" evidence="10">
    <location>
        <begin position="769"/>
        <end position="790"/>
    </location>
</feature>
<dbReference type="PRINTS" id="PR00380">
    <property type="entry name" value="KINESINHEAVY"/>
</dbReference>
<dbReference type="InterPro" id="IPR027640">
    <property type="entry name" value="Kinesin-like_fam"/>
</dbReference>
<feature type="region of interest" description="Disordered" evidence="10">
    <location>
        <begin position="857"/>
        <end position="887"/>
    </location>
</feature>
<keyword evidence="13" id="KW-1185">Reference proteome</keyword>
<reference evidence="12 13" key="1">
    <citation type="submission" date="2024-09" db="EMBL/GenBank/DDBJ databases">
        <title>Chromosome-scale assembly of Riccia fluitans.</title>
        <authorList>
            <person name="Paukszto L."/>
            <person name="Sawicki J."/>
            <person name="Karawczyk K."/>
            <person name="Piernik-Szablinska J."/>
            <person name="Szczecinska M."/>
            <person name="Mazdziarz M."/>
        </authorList>
    </citation>
    <scope>NUCLEOTIDE SEQUENCE [LARGE SCALE GENOMIC DNA]</scope>
    <source>
        <strain evidence="12">Rf_01</strain>
        <tissue evidence="12">Aerial parts of the thallus</tissue>
    </source>
</reference>
<gene>
    <name evidence="12" type="ORF">R1flu_007804</name>
</gene>
<dbReference type="InterPro" id="IPR019821">
    <property type="entry name" value="Kinesin_motor_CS"/>
</dbReference>
<dbReference type="PANTHER" id="PTHR47968:SF13">
    <property type="entry name" value="KINESIN-LIKE PROTEIN KIF19 ISOFORM X1"/>
    <property type="match status" value="1"/>
</dbReference>
<dbReference type="GO" id="GO:0005524">
    <property type="term" value="F:ATP binding"/>
    <property type="evidence" value="ECO:0007669"/>
    <property type="project" value="UniProtKB-UniRule"/>
</dbReference>
<dbReference type="InterPro" id="IPR036961">
    <property type="entry name" value="Kinesin_motor_dom_sf"/>
</dbReference>
<evidence type="ECO:0000256" key="1">
    <source>
        <dbReference type="ARBA" id="ARBA00022701"/>
    </source>
</evidence>
<dbReference type="AlphaFoldDB" id="A0ABD1Z0S2"/>
<dbReference type="FunFam" id="3.40.850.10:FF:000054">
    <property type="entry name" value="Kinesin-like protein"/>
    <property type="match status" value="1"/>
</dbReference>
<evidence type="ECO:0000256" key="3">
    <source>
        <dbReference type="ARBA" id="ARBA00022840"/>
    </source>
</evidence>
<evidence type="ECO:0000256" key="7">
    <source>
        <dbReference type="PROSITE-ProRule" id="PRU00283"/>
    </source>
</evidence>
<protein>
    <recommendedName>
        <fullName evidence="8">Kinesin-like protein</fullName>
    </recommendedName>
</protein>
<keyword evidence="4 9" id="KW-0175">Coiled coil</keyword>
<keyword evidence="2 7" id="KW-0547">Nucleotide-binding</keyword>
<proteinExistence type="inferred from homology"/>
<feature type="region of interest" description="Disordered" evidence="10">
    <location>
        <begin position="22"/>
        <end position="51"/>
    </location>
</feature>
<dbReference type="SMART" id="SM00129">
    <property type="entry name" value="KISc"/>
    <property type="match status" value="1"/>
</dbReference>
<feature type="coiled-coil region" evidence="9">
    <location>
        <begin position="655"/>
        <end position="682"/>
    </location>
</feature>
<evidence type="ECO:0000313" key="12">
    <source>
        <dbReference type="EMBL" id="KAL2636325.1"/>
    </source>
</evidence>
<feature type="coiled-coil region" evidence="9">
    <location>
        <begin position="579"/>
        <end position="606"/>
    </location>
</feature>
<feature type="binding site" evidence="7">
    <location>
        <begin position="323"/>
        <end position="330"/>
    </location>
    <ligand>
        <name>ATP</name>
        <dbReference type="ChEBI" id="CHEBI:30616"/>
    </ligand>
</feature>
<evidence type="ECO:0000256" key="10">
    <source>
        <dbReference type="SAM" id="MobiDB-lite"/>
    </source>
</evidence>
<dbReference type="EMBL" id="JBHFFA010000003">
    <property type="protein sequence ID" value="KAL2636325.1"/>
    <property type="molecule type" value="Genomic_DNA"/>
</dbReference>
<evidence type="ECO:0000256" key="2">
    <source>
        <dbReference type="ARBA" id="ARBA00022741"/>
    </source>
</evidence>
<name>A0ABD1Z0S2_9MARC</name>
<dbReference type="Proteomes" id="UP001605036">
    <property type="component" value="Unassembled WGS sequence"/>
</dbReference>
<feature type="compositionally biased region" description="Basic and acidic residues" evidence="10">
    <location>
        <begin position="39"/>
        <end position="51"/>
    </location>
</feature>
<feature type="region of interest" description="Disordered" evidence="10">
    <location>
        <begin position="159"/>
        <end position="182"/>
    </location>
</feature>
<evidence type="ECO:0000256" key="9">
    <source>
        <dbReference type="SAM" id="Coils"/>
    </source>
</evidence>
<evidence type="ECO:0000256" key="6">
    <source>
        <dbReference type="ARBA" id="ARBA00060769"/>
    </source>
</evidence>
<dbReference type="SUPFAM" id="SSF52540">
    <property type="entry name" value="P-loop containing nucleoside triphosphate hydrolases"/>
    <property type="match status" value="1"/>
</dbReference>
<dbReference type="PROSITE" id="PS50067">
    <property type="entry name" value="KINESIN_MOTOR_2"/>
    <property type="match status" value="1"/>
</dbReference>
<evidence type="ECO:0000256" key="8">
    <source>
        <dbReference type="RuleBase" id="RU000394"/>
    </source>
</evidence>
<feature type="region of interest" description="Disordered" evidence="10">
    <location>
        <begin position="763"/>
        <end position="801"/>
    </location>
</feature>
<dbReference type="InterPro" id="IPR027417">
    <property type="entry name" value="P-loop_NTPase"/>
</dbReference>
<dbReference type="GO" id="GO:0005874">
    <property type="term" value="C:microtubule"/>
    <property type="evidence" value="ECO:0007669"/>
    <property type="project" value="UniProtKB-KW"/>
</dbReference>
<dbReference type="Pfam" id="PF00225">
    <property type="entry name" value="Kinesin"/>
    <property type="match status" value="1"/>
</dbReference>
<dbReference type="PROSITE" id="PS00411">
    <property type="entry name" value="KINESIN_MOTOR_1"/>
    <property type="match status" value="1"/>
</dbReference>
<dbReference type="PANTHER" id="PTHR47968">
    <property type="entry name" value="CENTROMERE PROTEIN E"/>
    <property type="match status" value="1"/>
</dbReference>
<evidence type="ECO:0000313" key="13">
    <source>
        <dbReference type="Proteomes" id="UP001605036"/>
    </source>
</evidence>
<feature type="domain" description="Kinesin motor" evidence="11">
    <location>
        <begin position="231"/>
        <end position="561"/>
    </location>
</feature>
<keyword evidence="5 7" id="KW-0505">Motor protein</keyword>
<accession>A0ABD1Z0S2</accession>
<keyword evidence="3 7" id="KW-0067">ATP-binding</keyword>
<feature type="compositionally biased region" description="Polar residues" evidence="10">
    <location>
        <begin position="857"/>
        <end position="871"/>
    </location>
</feature>